<feature type="domain" description="N-acetylmuramoyl-L-alanine amidase" evidence="5">
    <location>
        <begin position="6"/>
        <end position="139"/>
    </location>
</feature>
<dbReference type="Gene3D" id="3.40.80.10">
    <property type="entry name" value="Peptidoglycan recognition protein-like"/>
    <property type="match status" value="1"/>
</dbReference>
<keyword evidence="7" id="KW-1185">Reference proteome</keyword>
<reference evidence="6 7" key="1">
    <citation type="submission" date="2024-07" db="EMBL/GenBank/DDBJ databases">
        <authorList>
            <person name="Kang M."/>
        </authorList>
    </citation>
    <scope>NUCLEOTIDE SEQUENCE [LARGE SCALE GENOMIC DNA]</scope>
    <source>
        <strain evidence="6 7">DFM31</strain>
    </source>
</reference>
<dbReference type="Proteomes" id="UP001553161">
    <property type="component" value="Unassembled WGS sequence"/>
</dbReference>
<proteinExistence type="predicted"/>
<dbReference type="EC" id="3.5.1.28" evidence="2"/>
<evidence type="ECO:0000259" key="5">
    <source>
        <dbReference type="SMART" id="SM00644"/>
    </source>
</evidence>
<dbReference type="SUPFAM" id="SSF55846">
    <property type="entry name" value="N-acetylmuramoyl-L-alanine amidase-like"/>
    <property type="match status" value="1"/>
</dbReference>
<sequence length="226" mass="24535">MIWHPSPNFGPRRNGAQPGLIVLHYTAMDSAEAALERLCSTEHEVSAHYLIGRDGTCWQLVREADRAWHAGAGFWAGQGDVNSRSIGIELDNDGKTPFSEPLIARLEALLGKVMAAWQIAPQAVIGHSDMAPDRKSDPGARFDWRRLARQGLAVWPEAATAPATDPDAFARLARAFGYPDASHDVLLTAVRDRFRPAARGPLSAEDMAVIADLARRFPVDPAAVPA</sequence>
<gene>
    <name evidence="6" type="ORF">AB0T83_07185</name>
</gene>
<comment type="caution">
    <text evidence="6">The sequence shown here is derived from an EMBL/GenBank/DDBJ whole genome shotgun (WGS) entry which is preliminary data.</text>
</comment>
<evidence type="ECO:0000256" key="3">
    <source>
        <dbReference type="ARBA" id="ARBA00022801"/>
    </source>
</evidence>
<dbReference type="PANTHER" id="PTHR30417">
    <property type="entry name" value="N-ACETYLMURAMOYL-L-ALANINE AMIDASE AMID"/>
    <property type="match status" value="1"/>
</dbReference>
<evidence type="ECO:0000313" key="7">
    <source>
        <dbReference type="Proteomes" id="UP001553161"/>
    </source>
</evidence>
<protein>
    <recommendedName>
        <fullName evidence="2">N-acetylmuramoyl-L-alanine amidase</fullName>
        <ecNumber evidence="2">3.5.1.28</ecNumber>
    </recommendedName>
</protein>
<evidence type="ECO:0000256" key="4">
    <source>
        <dbReference type="ARBA" id="ARBA00023316"/>
    </source>
</evidence>
<comment type="catalytic activity">
    <reaction evidence="1">
        <text>Hydrolyzes the link between N-acetylmuramoyl residues and L-amino acid residues in certain cell-wall glycopeptides.</text>
        <dbReference type="EC" id="3.5.1.28"/>
    </reaction>
</comment>
<dbReference type="EMBL" id="JBFBVU010000006">
    <property type="protein sequence ID" value="MEV8466563.1"/>
    <property type="molecule type" value="Genomic_DNA"/>
</dbReference>
<dbReference type="CDD" id="cd06583">
    <property type="entry name" value="PGRP"/>
    <property type="match status" value="1"/>
</dbReference>
<accession>A0ABV3L4W3</accession>
<dbReference type="Pfam" id="PF01510">
    <property type="entry name" value="Amidase_2"/>
    <property type="match status" value="1"/>
</dbReference>
<evidence type="ECO:0000256" key="1">
    <source>
        <dbReference type="ARBA" id="ARBA00001561"/>
    </source>
</evidence>
<name>A0ABV3L4W3_9RHOB</name>
<dbReference type="PANTHER" id="PTHR30417:SF1">
    <property type="entry name" value="N-ACETYLMURAMOYL-L-ALANINE AMIDASE AMID"/>
    <property type="match status" value="1"/>
</dbReference>
<dbReference type="InterPro" id="IPR051206">
    <property type="entry name" value="NAMLAA_amidase_2"/>
</dbReference>
<dbReference type="GO" id="GO:0008745">
    <property type="term" value="F:N-acetylmuramoyl-L-alanine amidase activity"/>
    <property type="evidence" value="ECO:0007669"/>
    <property type="project" value="UniProtKB-EC"/>
</dbReference>
<evidence type="ECO:0000256" key="2">
    <source>
        <dbReference type="ARBA" id="ARBA00011901"/>
    </source>
</evidence>
<dbReference type="InterPro" id="IPR002502">
    <property type="entry name" value="Amidase_domain"/>
</dbReference>
<dbReference type="SMART" id="SM00644">
    <property type="entry name" value="Ami_2"/>
    <property type="match status" value="1"/>
</dbReference>
<dbReference type="InterPro" id="IPR036505">
    <property type="entry name" value="Amidase/PGRP_sf"/>
</dbReference>
<keyword evidence="4" id="KW-0961">Cell wall biogenesis/degradation</keyword>
<dbReference type="RefSeq" id="WP_366192359.1">
    <property type="nucleotide sequence ID" value="NZ_JBFBVU010000006.1"/>
</dbReference>
<evidence type="ECO:0000313" key="6">
    <source>
        <dbReference type="EMBL" id="MEV8466563.1"/>
    </source>
</evidence>
<keyword evidence="3 6" id="KW-0378">Hydrolase</keyword>
<organism evidence="6 7">
    <name type="scientific">Meridianimarinicoccus marinus</name>
    <dbReference type="NCBI Taxonomy" id="3231483"/>
    <lineage>
        <taxon>Bacteria</taxon>
        <taxon>Pseudomonadati</taxon>
        <taxon>Pseudomonadota</taxon>
        <taxon>Alphaproteobacteria</taxon>
        <taxon>Rhodobacterales</taxon>
        <taxon>Paracoccaceae</taxon>
        <taxon>Meridianimarinicoccus</taxon>
    </lineage>
</organism>